<dbReference type="PROSITE" id="PS51677">
    <property type="entry name" value="NODB"/>
    <property type="match status" value="1"/>
</dbReference>
<proteinExistence type="predicted"/>
<organism evidence="4">
    <name type="scientific">candidate division WOR-3 bacterium</name>
    <dbReference type="NCBI Taxonomy" id="2052148"/>
    <lineage>
        <taxon>Bacteria</taxon>
        <taxon>Bacteria division WOR-3</taxon>
    </lineage>
</organism>
<comment type="caution">
    <text evidence="4">The sequence shown here is derived from an EMBL/GenBank/DDBJ whole genome shotgun (WGS) entry which is preliminary data.</text>
</comment>
<reference evidence="4" key="1">
    <citation type="journal article" date="2020" name="mSystems">
        <title>Genome- and Community-Level Interaction Insights into Carbon Utilization and Element Cycling Functions of Hydrothermarchaeota in Hydrothermal Sediment.</title>
        <authorList>
            <person name="Zhou Z."/>
            <person name="Liu Y."/>
            <person name="Xu W."/>
            <person name="Pan J."/>
            <person name="Luo Z.H."/>
            <person name="Li M."/>
        </authorList>
    </citation>
    <scope>NUCLEOTIDE SEQUENCE [LARGE SCALE GENOMIC DNA]</scope>
    <source>
        <strain evidence="4">SpSt-780</strain>
    </source>
</reference>
<protein>
    <submittedName>
        <fullName evidence="4">Polysaccharide deacetylase family protein</fullName>
    </submittedName>
</protein>
<sequence>MRSILNYHKVSRSVSPFFSCITPENFETQLRFFKLYYEIIEFEEYLKGKNGVVITFDDGFKNIMDFLPQLIEKYNFKPIVFVVTGYLGKNSGWDVWINREEHLNKYEIKKLSSAGVIFGSHTHNHPPLTMIEKDKVHYELEYSKKFLEDLIGKEVKYISYPFGRTNKFVTEKAMEIGYKNGFLSIPKKFNNDFNIGRWSVYSFDNLFIIKKKTEDGGFLSKIEMLKCSAINRFSFISYYARFNNSF</sequence>
<dbReference type="EMBL" id="DTHG01000005">
    <property type="protein sequence ID" value="HGW90968.1"/>
    <property type="molecule type" value="Genomic_DNA"/>
</dbReference>
<dbReference type="SUPFAM" id="SSF88713">
    <property type="entry name" value="Glycoside hydrolase/deacetylase"/>
    <property type="match status" value="1"/>
</dbReference>
<evidence type="ECO:0000256" key="1">
    <source>
        <dbReference type="ARBA" id="ARBA00004613"/>
    </source>
</evidence>
<comment type="subcellular location">
    <subcellularLocation>
        <location evidence="1">Secreted</location>
    </subcellularLocation>
</comment>
<name>A0A7C4YQK5_UNCW3</name>
<dbReference type="InterPro" id="IPR011330">
    <property type="entry name" value="Glyco_hydro/deAcase_b/a-brl"/>
</dbReference>
<dbReference type="AlphaFoldDB" id="A0A7C4YQK5"/>
<evidence type="ECO:0000259" key="3">
    <source>
        <dbReference type="PROSITE" id="PS51677"/>
    </source>
</evidence>
<feature type="domain" description="NodB homology" evidence="3">
    <location>
        <begin position="50"/>
        <end position="246"/>
    </location>
</feature>
<dbReference type="Pfam" id="PF01522">
    <property type="entry name" value="Polysacc_deac_1"/>
    <property type="match status" value="1"/>
</dbReference>
<evidence type="ECO:0000256" key="2">
    <source>
        <dbReference type="ARBA" id="ARBA00022729"/>
    </source>
</evidence>
<dbReference type="InterPro" id="IPR002509">
    <property type="entry name" value="NODB_dom"/>
</dbReference>
<dbReference type="GO" id="GO:0005576">
    <property type="term" value="C:extracellular region"/>
    <property type="evidence" value="ECO:0007669"/>
    <property type="project" value="UniProtKB-SubCell"/>
</dbReference>
<dbReference type="PANTHER" id="PTHR34216:SF3">
    <property type="entry name" value="POLY-BETA-1,6-N-ACETYL-D-GLUCOSAMINE N-DEACETYLASE"/>
    <property type="match status" value="1"/>
</dbReference>
<dbReference type="InterPro" id="IPR051398">
    <property type="entry name" value="Polysacch_Deacetylase"/>
</dbReference>
<gene>
    <name evidence="4" type="ORF">ENV67_00290</name>
</gene>
<evidence type="ECO:0000313" key="4">
    <source>
        <dbReference type="EMBL" id="HGW90968.1"/>
    </source>
</evidence>
<dbReference type="CDD" id="cd10918">
    <property type="entry name" value="CE4_NodB_like_5s_6s"/>
    <property type="match status" value="1"/>
</dbReference>
<dbReference type="Gene3D" id="3.20.20.370">
    <property type="entry name" value="Glycoside hydrolase/deacetylase"/>
    <property type="match status" value="1"/>
</dbReference>
<accession>A0A7C4YQK5</accession>
<keyword evidence="2" id="KW-0732">Signal</keyword>
<dbReference type="PANTHER" id="PTHR34216">
    <property type="match status" value="1"/>
</dbReference>
<dbReference type="GO" id="GO:0005975">
    <property type="term" value="P:carbohydrate metabolic process"/>
    <property type="evidence" value="ECO:0007669"/>
    <property type="project" value="InterPro"/>
</dbReference>
<dbReference type="GO" id="GO:0016810">
    <property type="term" value="F:hydrolase activity, acting on carbon-nitrogen (but not peptide) bonds"/>
    <property type="evidence" value="ECO:0007669"/>
    <property type="project" value="InterPro"/>
</dbReference>